<reference evidence="1 2" key="1">
    <citation type="journal article" date="2015" name="Genome Announc.">
        <title>Expanding the biotechnology potential of lactobacilli through comparative genomics of 213 strains and associated genera.</title>
        <authorList>
            <person name="Sun Z."/>
            <person name="Harris H.M."/>
            <person name="McCann A."/>
            <person name="Guo C."/>
            <person name="Argimon S."/>
            <person name="Zhang W."/>
            <person name="Yang X."/>
            <person name="Jeffery I.B."/>
            <person name="Cooney J.C."/>
            <person name="Kagawa T.F."/>
            <person name="Liu W."/>
            <person name="Song Y."/>
            <person name="Salvetti E."/>
            <person name="Wrobel A."/>
            <person name="Rasinkangas P."/>
            <person name="Parkhill J."/>
            <person name="Rea M.C."/>
            <person name="O'Sullivan O."/>
            <person name="Ritari J."/>
            <person name="Douillard F.P."/>
            <person name="Paul Ross R."/>
            <person name="Yang R."/>
            <person name="Briner A.E."/>
            <person name="Felis G.E."/>
            <person name="de Vos W.M."/>
            <person name="Barrangou R."/>
            <person name="Klaenhammer T.R."/>
            <person name="Caufield P.W."/>
            <person name="Cui Y."/>
            <person name="Zhang H."/>
            <person name="O'Toole P.W."/>
        </authorList>
    </citation>
    <scope>NUCLEOTIDE SEQUENCE [LARGE SCALE GENOMIC DNA]</scope>
    <source>
        <strain evidence="1 2">DSM 20001</strain>
    </source>
</reference>
<evidence type="ECO:0000313" key="2">
    <source>
        <dbReference type="Proteomes" id="UP000051181"/>
    </source>
</evidence>
<protein>
    <recommendedName>
        <fullName evidence="3">Conjugal transfer protein</fullName>
    </recommendedName>
</protein>
<sequence>MELDYIIPKVRETFGRLEFGKMIEEIREPSRNNNGRVASRRFSVFSDIQKADNIEIILPAAAGVKASIKQDSPIDLVNPRVIAVGYRVENQSFVKYECYADDIVKKDLTK</sequence>
<evidence type="ECO:0008006" key="3">
    <source>
        <dbReference type="Google" id="ProtNLM"/>
    </source>
</evidence>
<dbReference type="InterPro" id="IPR038620">
    <property type="entry name" value="YdcP-like_sf"/>
</dbReference>
<dbReference type="EMBL" id="AZCN01000030">
    <property type="protein sequence ID" value="KRK16624.1"/>
    <property type="molecule type" value="Genomic_DNA"/>
</dbReference>
<dbReference type="AlphaFoldDB" id="A0A0R1F4E5"/>
<organism evidence="1 2">
    <name type="scientific">Loigolactobacillus coryniformis subsp. coryniformis KCTC 3167 = DSM 20001</name>
    <dbReference type="NCBI Taxonomy" id="913848"/>
    <lineage>
        <taxon>Bacteria</taxon>
        <taxon>Bacillati</taxon>
        <taxon>Bacillota</taxon>
        <taxon>Bacilli</taxon>
        <taxon>Lactobacillales</taxon>
        <taxon>Lactobacillaceae</taxon>
        <taxon>Loigolactobacillus</taxon>
    </lineage>
</organism>
<dbReference type="PATRIC" id="fig|913848.6.peg.1257"/>
<comment type="caution">
    <text evidence="1">The sequence shown here is derived from an EMBL/GenBank/DDBJ whole genome shotgun (WGS) entry which is preliminary data.</text>
</comment>
<dbReference type="RefSeq" id="WP_056943275.1">
    <property type="nucleotide sequence ID" value="NZ_AZCN01000030.1"/>
</dbReference>
<dbReference type="GeneID" id="65916392"/>
<dbReference type="InterPro" id="IPR010365">
    <property type="entry name" value="DUF961"/>
</dbReference>
<gene>
    <name evidence="1" type="ORF">FD22_GL001220</name>
</gene>
<dbReference type="Gene3D" id="2.40.50.390">
    <property type="entry name" value="Conjugative transposon protein, DUF961"/>
    <property type="match status" value="1"/>
</dbReference>
<name>A0A0R1F4E5_9LACO</name>
<evidence type="ECO:0000313" key="1">
    <source>
        <dbReference type="EMBL" id="KRK16624.1"/>
    </source>
</evidence>
<dbReference type="Pfam" id="PF06125">
    <property type="entry name" value="DUF961"/>
    <property type="match status" value="1"/>
</dbReference>
<proteinExistence type="predicted"/>
<dbReference type="Proteomes" id="UP000051181">
    <property type="component" value="Unassembled WGS sequence"/>
</dbReference>
<accession>A0A0R1F4E5</accession>